<evidence type="ECO:0000256" key="2">
    <source>
        <dbReference type="SAM" id="MobiDB-lite"/>
    </source>
</evidence>
<feature type="region of interest" description="Disordered" evidence="2">
    <location>
        <begin position="525"/>
        <end position="576"/>
    </location>
</feature>
<feature type="coiled-coil region" evidence="1">
    <location>
        <begin position="463"/>
        <end position="493"/>
    </location>
</feature>
<feature type="region of interest" description="Disordered" evidence="2">
    <location>
        <begin position="288"/>
        <end position="331"/>
    </location>
</feature>
<dbReference type="GeneID" id="6994629"/>
<feature type="compositionally biased region" description="Basic and acidic residues" evidence="2">
    <location>
        <begin position="307"/>
        <end position="316"/>
    </location>
</feature>
<feature type="coiled-coil region" evidence="1">
    <location>
        <begin position="1015"/>
        <end position="1086"/>
    </location>
</feature>
<dbReference type="RefSeq" id="XP_002139316.1">
    <property type="nucleotide sequence ID" value="XM_002139280.1"/>
</dbReference>
<feature type="compositionally biased region" description="Basic and acidic residues" evidence="2">
    <location>
        <begin position="745"/>
        <end position="762"/>
    </location>
</feature>
<dbReference type="OrthoDB" id="344232at2759"/>
<feature type="compositionally biased region" description="Polar residues" evidence="2">
    <location>
        <begin position="294"/>
        <end position="306"/>
    </location>
</feature>
<keyword evidence="4" id="KW-1185">Reference proteome</keyword>
<evidence type="ECO:0000313" key="4">
    <source>
        <dbReference type="Proteomes" id="UP000001460"/>
    </source>
</evidence>
<sequence length="1138" mass="126534">MAFQCCNNSNIDEQECSIPCSPTSRLLVIPPIPNLNEGYGCNLELTSQRGRSPAKNGAVFTPLYNQSLSPDPVFIRKAESRPISPLPLNFVPGTSPSSTLIETKVTNFVQTPLGPAKQEAFTNLSLSPSTPIGVQTCIGPVSHSLSHSSFGYSNLYLQNIEDTKSPPPTIIDHKYSNTFSTDNANNSSIYSCRNCCTSALKGASEVHKGLVDKEEIDNVKAKLKDKQIGSDLAIEKFDVTELKQVNEGSCKREWDEIPVTNSIDKNKPINSNPSENNTSEKLITDISGKLPDFENSSTRPSSSSKIQESRRAKDCMKYSTENRNPSEIKSSCKSINSDSEVFNQATLNCAGDQSGVALNASILEEALALEEDLLDSALKAERYILKEAEQQQKKLLRDTLEKEELLSQINLQDQKKLLNNALEKGGQMLSEVLNKEQEILGDALLKEQEIIDDALMMEEELLKNSLKDEGKALEDTKTEIQNLIDQAKKLFVEKPKKSKKNKSIHIEISFSPNNTNNVDINTESPVNIRNKSSPITSPEFRQSTVTRPTQLASSKQSSTTPIEENIENKSSCSKTSQSNFLVQHKKSEPVIVEIPKEEETTYETSTQTPDEKADISEVLGINSSSEQYPLDKETVIPVTKAAMALFSLNKSAEKKKKDHDFFQSAQTPDTEEPVSTHIENHPTLEEPNNLDVAKIEPKLGDREVSSEIKTNQQGILGGDCIDKPKYIGELDTNIDESEQLIEATKKKTNNDIKDKKEQDGKIQNKNKSQCVLDSKGDTSEHSQSSSSIRGPIVLEDGELSEISSVNICHQDSQVDFDCFKRDETDSVISDNLIPFADQPSKPLSTVLKSSQDKEYKKEEAIASDTSSLYAEEDEAPTILTALNAPDDVHKLRHLNVPDVSIPQLSVNTLEKLNGSMPVVNADPQMAQLLASAQLHLEEIETVEKKTNNWDEAEKLAEGDPLKLLETYLTSPNKNGDSSLGWANVQAVLEVYEPQLSYAKKNLIEWEAKAQDSPSNDEIKDNIDYYNDLVKELQDKVDIAQKAKDELLRKNDPNVLQKMLDSEQEDLQQIKTNMQTAADELRAVEGEYLKGNMNLKEKVKAARINVKQFDDSISQKLKLIHQIQERLNAFRNNSALRTN</sequence>
<gene>
    <name evidence="3" type="ORF">CMU_040360</name>
</gene>
<evidence type="ECO:0000256" key="1">
    <source>
        <dbReference type="SAM" id="Coils"/>
    </source>
</evidence>
<dbReference type="VEuPathDB" id="CryptoDB:CMU_040360"/>
<reference evidence="3" key="1">
    <citation type="submission" date="2008-06" db="EMBL/GenBank/DDBJ databases">
        <authorList>
            <person name="Lorenzi H."/>
            <person name="Inman J."/>
            <person name="Miller J."/>
            <person name="Schobel S."/>
            <person name="Amedeo P."/>
            <person name="Caler E.V."/>
            <person name="da Silva J."/>
        </authorList>
    </citation>
    <scope>NUCLEOTIDE SEQUENCE [LARGE SCALE GENOMIC DNA]</scope>
    <source>
        <strain evidence="3">RN66</strain>
    </source>
</reference>
<evidence type="ECO:0000313" key="3">
    <source>
        <dbReference type="EMBL" id="EEA04967.1"/>
    </source>
</evidence>
<name>B6A9S6_CRYMR</name>
<feature type="region of interest" description="Disordered" evidence="2">
    <location>
        <begin position="745"/>
        <end position="791"/>
    </location>
</feature>
<accession>B6A9S6</accession>
<dbReference type="EMBL" id="DS989726">
    <property type="protein sequence ID" value="EEA04967.1"/>
    <property type="molecule type" value="Genomic_DNA"/>
</dbReference>
<keyword evidence="1" id="KW-0175">Coiled coil</keyword>
<feature type="compositionally biased region" description="Polar residues" evidence="2">
    <location>
        <begin position="319"/>
        <end position="331"/>
    </location>
</feature>
<dbReference type="Proteomes" id="UP000001460">
    <property type="component" value="Unassembled WGS sequence"/>
</dbReference>
<organism evidence="3 4">
    <name type="scientific">Cryptosporidium muris (strain RN66)</name>
    <dbReference type="NCBI Taxonomy" id="441375"/>
    <lineage>
        <taxon>Eukaryota</taxon>
        <taxon>Sar</taxon>
        <taxon>Alveolata</taxon>
        <taxon>Apicomplexa</taxon>
        <taxon>Conoidasida</taxon>
        <taxon>Coccidia</taxon>
        <taxon>Eucoccidiorida</taxon>
        <taxon>Eimeriorina</taxon>
        <taxon>Cryptosporidiidae</taxon>
        <taxon>Cryptosporidium</taxon>
    </lineage>
</organism>
<proteinExistence type="predicted"/>
<protein>
    <submittedName>
        <fullName evidence="3">Uncharacterized protein</fullName>
    </submittedName>
</protein>
<dbReference type="AlphaFoldDB" id="B6A9S6"/>